<dbReference type="EMBL" id="BAAABM010000029">
    <property type="protein sequence ID" value="GAA0341859.1"/>
    <property type="molecule type" value="Genomic_DNA"/>
</dbReference>
<dbReference type="InterPro" id="IPR009351">
    <property type="entry name" value="AlkZ-like"/>
</dbReference>
<evidence type="ECO:0008006" key="3">
    <source>
        <dbReference type="Google" id="ProtNLM"/>
    </source>
</evidence>
<gene>
    <name evidence="1" type="ORF">GCM10010151_34270</name>
</gene>
<keyword evidence="2" id="KW-1185">Reference proteome</keyword>
<reference evidence="2" key="1">
    <citation type="journal article" date="2019" name="Int. J. Syst. Evol. Microbiol.">
        <title>The Global Catalogue of Microorganisms (GCM) 10K type strain sequencing project: providing services to taxonomists for standard genome sequencing and annotation.</title>
        <authorList>
            <consortium name="The Broad Institute Genomics Platform"/>
            <consortium name="The Broad Institute Genome Sequencing Center for Infectious Disease"/>
            <person name="Wu L."/>
            <person name="Ma J."/>
        </authorList>
    </citation>
    <scope>NUCLEOTIDE SEQUENCE [LARGE SCALE GENOMIC DNA]</scope>
    <source>
        <strain evidence="2">JCM 3146</strain>
    </source>
</reference>
<dbReference type="Proteomes" id="UP001501822">
    <property type="component" value="Unassembled WGS sequence"/>
</dbReference>
<name>A0ABP3GC08_9ACTN</name>
<accession>A0ABP3GC08</accession>
<dbReference type="Pfam" id="PF06224">
    <property type="entry name" value="AlkZ-like"/>
    <property type="match status" value="1"/>
</dbReference>
<protein>
    <recommendedName>
        <fullName evidence="3">Winged helix DNA-binding domain-containing protein</fullName>
    </recommendedName>
</protein>
<comment type="caution">
    <text evidence="1">The sequence shown here is derived from an EMBL/GenBank/DDBJ whole genome shotgun (WGS) entry which is preliminary data.</text>
</comment>
<evidence type="ECO:0000313" key="2">
    <source>
        <dbReference type="Proteomes" id="UP001501822"/>
    </source>
</evidence>
<organism evidence="1 2">
    <name type="scientific">Actinoallomurus spadix</name>
    <dbReference type="NCBI Taxonomy" id="79912"/>
    <lineage>
        <taxon>Bacteria</taxon>
        <taxon>Bacillati</taxon>
        <taxon>Actinomycetota</taxon>
        <taxon>Actinomycetes</taxon>
        <taxon>Streptosporangiales</taxon>
        <taxon>Thermomonosporaceae</taxon>
        <taxon>Actinoallomurus</taxon>
    </lineage>
</organism>
<sequence length="61" mass="6905">MLVDGRVAATWTARDRRLRVTPLRSLSVPEREAVREEAHDLAAFLDEGIEHVEITAVHADR</sequence>
<evidence type="ECO:0000313" key="1">
    <source>
        <dbReference type="EMBL" id="GAA0341859.1"/>
    </source>
</evidence>
<proteinExistence type="predicted"/>